<dbReference type="GeneID" id="14914385"/>
<name>L8GNY9_ACACF</name>
<dbReference type="VEuPathDB" id="AmoebaDB:ACA1_077150"/>
<dbReference type="RefSeq" id="XP_004335874.1">
    <property type="nucleotide sequence ID" value="XM_004335826.1"/>
</dbReference>
<dbReference type="AlphaFoldDB" id="L8GNY9"/>
<dbReference type="KEGG" id="acan:ACA1_077150"/>
<sequence>MKKETKKDKKKRLQTVADTLQAEVARYRLPCNKADLQQLVPEHSDNHLRDEEVWDSLEAELDLETELDLIMQRELAAPESEAKPLPLDPAALEELSVTYMFETKEGAEDMSPFALAVNMVMAIVGHMGPAKEFFMRARAIGSTFFDVTDYSVAEGLLALAYFCTGAENVSTMIYYLTLAHRMLVALNQTRGERRDIKRRAKLLEDYFNTSSLAYTLSFKSMP</sequence>
<reference evidence="1 2" key="1">
    <citation type="journal article" date="2013" name="Genome Biol.">
        <title>Genome of Acanthamoeba castellanii highlights extensive lateral gene transfer and early evolution of tyrosine kinase signaling.</title>
        <authorList>
            <person name="Clarke M."/>
            <person name="Lohan A.J."/>
            <person name="Liu B."/>
            <person name="Lagkouvardos I."/>
            <person name="Roy S."/>
            <person name="Zafar N."/>
            <person name="Bertelli C."/>
            <person name="Schilde C."/>
            <person name="Kianianmomeni A."/>
            <person name="Burglin T.R."/>
            <person name="Frech C."/>
            <person name="Turcotte B."/>
            <person name="Kopec K.O."/>
            <person name="Synnott J.M."/>
            <person name="Choo C."/>
            <person name="Paponov I."/>
            <person name="Finkler A."/>
            <person name="Soon Heng Tan C."/>
            <person name="Hutchins A.P."/>
            <person name="Weinmeier T."/>
            <person name="Rattei T."/>
            <person name="Chu J.S."/>
            <person name="Gimenez G."/>
            <person name="Irimia M."/>
            <person name="Rigden D.J."/>
            <person name="Fitzpatrick D.A."/>
            <person name="Lorenzo-Morales J."/>
            <person name="Bateman A."/>
            <person name="Chiu C.H."/>
            <person name="Tang P."/>
            <person name="Hegemann P."/>
            <person name="Fromm H."/>
            <person name="Raoult D."/>
            <person name="Greub G."/>
            <person name="Miranda-Saavedra D."/>
            <person name="Chen N."/>
            <person name="Nash P."/>
            <person name="Ginger M.L."/>
            <person name="Horn M."/>
            <person name="Schaap P."/>
            <person name="Caler L."/>
            <person name="Loftus B."/>
        </authorList>
    </citation>
    <scope>NUCLEOTIDE SEQUENCE [LARGE SCALE GENOMIC DNA]</scope>
    <source>
        <strain evidence="1 2">Neff</strain>
    </source>
</reference>
<gene>
    <name evidence="1" type="ORF">ACA1_077150</name>
</gene>
<accession>L8GNY9</accession>
<evidence type="ECO:0000313" key="1">
    <source>
        <dbReference type="EMBL" id="ELR13861.1"/>
    </source>
</evidence>
<evidence type="ECO:0000313" key="2">
    <source>
        <dbReference type="Proteomes" id="UP000011083"/>
    </source>
</evidence>
<dbReference type="Proteomes" id="UP000011083">
    <property type="component" value="Unassembled WGS sequence"/>
</dbReference>
<proteinExistence type="predicted"/>
<protein>
    <submittedName>
        <fullName evidence="1">Uncharacterized protein</fullName>
    </submittedName>
</protein>
<keyword evidence="2" id="KW-1185">Reference proteome</keyword>
<organism evidence="1 2">
    <name type="scientific">Acanthamoeba castellanii (strain ATCC 30010 / Neff)</name>
    <dbReference type="NCBI Taxonomy" id="1257118"/>
    <lineage>
        <taxon>Eukaryota</taxon>
        <taxon>Amoebozoa</taxon>
        <taxon>Discosea</taxon>
        <taxon>Longamoebia</taxon>
        <taxon>Centramoebida</taxon>
        <taxon>Acanthamoebidae</taxon>
        <taxon>Acanthamoeba</taxon>
    </lineage>
</organism>
<dbReference type="EMBL" id="KB008074">
    <property type="protein sequence ID" value="ELR13861.1"/>
    <property type="molecule type" value="Genomic_DNA"/>
</dbReference>